<proteinExistence type="predicted"/>
<organism evidence="2">
    <name type="scientific">Clostridium innocuum</name>
    <dbReference type="NCBI Taxonomy" id="1522"/>
    <lineage>
        <taxon>Bacteria</taxon>
        <taxon>Bacillati</taxon>
        <taxon>Bacillota</taxon>
        <taxon>Clostridia</taxon>
        <taxon>Eubacteriales</taxon>
        <taxon>Clostridiaceae</taxon>
        <taxon>Clostridium</taxon>
    </lineage>
</organism>
<gene>
    <name evidence="2" type="ORF">CILFYP12_04269</name>
</gene>
<feature type="transmembrane region" description="Helical" evidence="1">
    <location>
        <begin position="23"/>
        <end position="40"/>
    </location>
</feature>
<keyword evidence="1" id="KW-0472">Membrane</keyword>
<accession>A0A6N2XCV3</accession>
<evidence type="ECO:0008006" key="3">
    <source>
        <dbReference type="Google" id="ProtNLM"/>
    </source>
</evidence>
<name>A0A6N2XCV3_CLOIN</name>
<reference evidence="2" key="1">
    <citation type="submission" date="2019-11" db="EMBL/GenBank/DDBJ databases">
        <authorList>
            <person name="Feng L."/>
        </authorList>
    </citation>
    <scope>NUCLEOTIDE SEQUENCE</scope>
    <source>
        <strain evidence="2">CinnocuumLFYP12</strain>
    </source>
</reference>
<keyword evidence="1" id="KW-1133">Transmembrane helix</keyword>
<sequence>MYYMASCQVVSHMPDSRKRGCKNMKLLILIQSLYIIYLLLRIKRYKQEIEMYENLRYMYVEMIRWLNAKRLKDKK</sequence>
<keyword evidence="1" id="KW-0812">Transmembrane</keyword>
<evidence type="ECO:0000256" key="1">
    <source>
        <dbReference type="SAM" id="Phobius"/>
    </source>
</evidence>
<dbReference type="AlphaFoldDB" id="A0A6N2XCV3"/>
<evidence type="ECO:0000313" key="2">
    <source>
        <dbReference type="EMBL" id="VYT52219.1"/>
    </source>
</evidence>
<dbReference type="EMBL" id="CACRTE010000055">
    <property type="protein sequence ID" value="VYT52219.1"/>
    <property type="molecule type" value="Genomic_DNA"/>
</dbReference>
<protein>
    <recommendedName>
        <fullName evidence="3">Transposase</fullName>
    </recommendedName>
</protein>